<evidence type="ECO:0000313" key="2">
    <source>
        <dbReference type="EMBL" id="GET37904.1"/>
    </source>
</evidence>
<sequence length="657" mass="73514">MTQPMQTEYKTFTASIETPTLLDDFAPTYIEDMAQRFEPIKQLKEEYCNQVKYYGSSLNTYKGFETASDALYGSVTHMNQVFADFQNRMKYFTIVFFGAVSAGKTSMICDLAHMNPKELTRIISSQPGFDSQKDSISIGPNVATINLYEILIEKSCTRLVDVPGIGGVVHKDDSLAPFVDMADCIIFLLDANSDITKNDRDFLFEHVAAIEQVTAKTRGASGFTAEKGLDKKILVVLNKWKSLTGGGRPLANVEKDLERKKDWILYGSEDKSFSGIAEFFAKAPAVVRANTSGRDEDTGERFPGWEEFLDMIEVVNALRQILCDEGAALRLNRPRIILTKEINRVCEKLAEEKTKRSLDNLVDELNRLGIRISSMSDAMQAQFDSRLNNLANIISSSLSPQIKRALNDWKPKVGLFNQLKMAVPEWFPGAKNANLGKTAIQELIKEAWQTEIRDLIKQRVDFSKIESIIKQEAETLSTLISSTFRVELSNASPQLIQKVSEQKTIVKTGSIGGDDTIVSLKKAIEQAVKKIENDVVKDLLAVLTFDAILIALAGAVLNPVGSFVVAMVRRWMRGDKKEREIRQEIEIAVDEVVNEAARSIRDRVAAKVREGIEETGKKIREILAQEQETLSQPMEVIDRAIADLKSFQSKLDSLSLR</sequence>
<proteinExistence type="predicted"/>
<organism evidence="2 3">
    <name type="scientific">Microseira wollei NIES-4236</name>
    <dbReference type="NCBI Taxonomy" id="2530354"/>
    <lineage>
        <taxon>Bacteria</taxon>
        <taxon>Bacillati</taxon>
        <taxon>Cyanobacteriota</taxon>
        <taxon>Cyanophyceae</taxon>
        <taxon>Oscillatoriophycideae</taxon>
        <taxon>Aerosakkonematales</taxon>
        <taxon>Aerosakkonemataceae</taxon>
        <taxon>Microseira</taxon>
    </lineage>
</organism>
<dbReference type="SUPFAM" id="SSF52540">
    <property type="entry name" value="P-loop containing nucleoside triphosphate hydrolases"/>
    <property type="match status" value="1"/>
</dbReference>
<keyword evidence="1" id="KW-1133">Transmembrane helix</keyword>
<reference evidence="2" key="1">
    <citation type="submission" date="2019-10" db="EMBL/GenBank/DDBJ databases">
        <title>Draft genome sequece of Microseira wollei NIES-4236.</title>
        <authorList>
            <person name="Yamaguchi H."/>
            <person name="Suzuki S."/>
            <person name="Kawachi M."/>
        </authorList>
    </citation>
    <scope>NUCLEOTIDE SEQUENCE</scope>
    <source>
        <strain evidence="2">NIES-4236</strain>
    </source>
</reference>
<accession>A0AAV3XBX0</accession>
<evidence type="ECO:0008006" key="4">
    <source>
        <dbReference type="Google" id="ProtNLM"/>
    </source>
</evidence>
<gene>
    <name evidence="2" type="ORF">MiSe_26580</name>
</gene>
<dbReference type="AlphaFoldDB" id="A0AAV3XBX0"/>
<keyword evidence="3" id="KW-1185">Reference proteome</keyword>
<dbReference type="Gene3D" id="3.40.50.300">
    <property type="entry name" value="P-loop containing nucleotide triphosphate hydrolases"/>
    <property type="match status" value="1"/>
</dbReference>
<dbReference type="EMBL" id="BLAY01000036">
    <property type="protein sequence ID" value="GET37904.1"/>
    <property type="molecule type" value="Genomic_DNA"/>
</dbReference>
<feature type="transmembrane region" description="Helical" evidence="1">
    <location>
        <begin position="539"/>
        <end position="568"/>
    </location>
</feature>
<keyword evidence="1" id="KW-0812">Transmembrane</keyword>
<dbReference type="RefSeq" id="WP_226580172.1">
    <property type="nucleotide sequence ID" value="NZ_BLAY01000036.1"/>
</dbReference>
<keyword evidence="1" id="KW-0472">Membrane</keyword>
<dbReference type="InterPro" id="IPR027417">
    <property type="entry name" value="P-loop_NTPase"/>
</dbReference>
<evidence type="ECO:0000313" key="3">
    <source>
        <dbReference type="Proteomes" id="UP001050975"/>
    </source>
</evidence>
<dbReference type="Proteomes" id="UP001050975">
    <property type="component" value="Unassembled WGS sequence"/>
</dbReference>
<evidence type="ECO:0000256" key="1">
    <source>
        <dbReference type="SAM" id="Phobius"/>
    </source>
</evidence>
<protein>
    <recommendedName>
        <fullName evidence="4">G domain-containing protein</fullName>
    </recommendedName>
</protein>
<comment type="caution">
    <text evidence="2">The sequence shown here is derived from an EMBL/GenBank/DDBJ whole genome shotgun (WGS) entry which is preliminary data.</text>
</comment>
<name>A0AAV3XBX0_9CYAN</name>